<keyword evidence="1" id="KW-0378">Hydrolase</keyword>
<evidence type="ECO:0000256" key="2">
    <source>
        <dbReference type="ARBA" id="ARBA00023026"/>
    </source>
</evidence>
<evidence type="ECO:0000256" key="1">
    <source>
        <dbReference type="ARBA" id="ARBA00022801"/>
    </source>
</evidence>
<dbReference type="SUPFAM" id="SSF53649">
    <property type="entry name" value="Alkaline phosphatase-like"/>
    <property type="match status" value="1"/>
</dbReference>
<dbReference type="InterPro" id="IPR007312">
    <property type="entry name" value="Phosphoesterase"/>
</dbReference>
<dbReference type="PANTHER" id="PTHR31956">
    <property type="entry name" value="NON-SPECIFIC PHOSPHOLIPASE C4-RELATED"/>
    <property type="match status" value="1"/>
</dbReference>
<keyword evidence="3" id="KW-0732">Signal</keyword>
<organism evidence="4 5">
    <name type="scientific">Streptomyces sirii</name>
    <dbReference type="NCBI Taxonomy" id="3127701"/>
    <lineage>
        <taxon>Bacteria</taxon>
        <taxon>Bacillati</taxon>
        <taxon>Actinomycetota</taxon>
        <taxon>Actinomycetes</taxon>
        <taxon>Kitasatosporales</taxon>
        <taxon>Streptomycetaceae</taxon>
        <taxon>Streptomyces</taxon>
    </lineage>
</organism>
<dbReference type="Pfam" id="PF04185">
    <property type="entry name" value="Phosphoesterase"/>
    <property type="match status" value="1"/>
</dbReference>
<accession>A0ABZ2QVS3</accession>
<dbReference type="Proteomes" id="UP001626628">
    <property type="component" value="Chromosome"/>
</dbReference>
<dbReference type="InterPro" id="IPR015919">
    <property type="entry name" value="Cadherin-like_sf"/>
</dbReference>
<proteinExistence type="predicted"/>
<name>A0ABZ2QVS3_9ACTN</name>
<feature type="signal peptide" evidence="3">
    <location>
        <begin position="1"/>
        <end position="30"/>
    </location>
</feature>
<protein>
    <submittedName>
        <fullName evidence="4">Alkaline phosphatase family protein</fullName>
    </submittedName>
</protein>
<dbReference type="EMBL" id="CP147982">
    <property type="protein sequence ID" value="WXK80668.1"/>
    <property type="molecule type" value="Genomic_DNA"/>
</dbReference>
<dbReference type="SUPFAM" id="SSF49313">
    <property type="entry name" value="Cadherin-like"/>
    <property type="match status" value="1"/>
</dbReference>
<sequence length="384" mass="40416">MKPRPRRLRRALAAALGALGLIAVATTAEARVGTGAALPSYDHVVIVVFENKQYGEIIGSANAPYINQLAQDGASLTGMKALTHPSQPNYFNLFSGATQGITGDGCYTAQSMDAPNLGQELIAAGKTFASYNEGLPGEGSTTCTSGRYAQKHNPWFAFKNVPVGTGKTFAQFPKDDFTQLPTLSFVVPDLCNDMHDCAVGSGDTWIKNNLASYAEWAKTHNSLLVLTWDEDNYLGSNQIATVFHGAHVTPGGVGGAYNHFSLLRTFEDMYGTGHAGNAATATPVTEVFDTGGTQPPDGDLKLATPGPQTCRFNQQCTLQLAATGGKAPIGYRATGLPLGLTADAAGGRITGKPWQTGTFQITATATDAANATATARFPLTVNWF</sequence>
<dbReference type="InterPro" id="IPR013783">
    <property type="entry name" value="Ig-like_fold"/>
</dbReference>
<dbReference type="RefSeq" id="WP_399145209.1">
    <property type="nucleotide sequence ID" value="NZ_CP147982.1"/>
</dbReference>
<dbReference type="Pfam" id="PF05345">
    <property type="entry name" value="He_PIG"/>
    <property type="match status" value="1"/>
</dbReference>
<dbReference type="InterPro" id="IPR017850">
    <property type="entry name" value="Alkaline_phosphatase_core_sf"/>
</dbReference>
<evidence type="ECO:0000256" key="3">
    <source>
        <dbReference type="SAM" id="SignalP"/>
    </source>
</evidence>
<feature type="chain" id="PRO_5046724502" evidence="3">
    <location>
        <begin position="31"/>
        <end position="384"/>
    </location>
</feature>
<evidence type="ECO:0000313" key="5">
    <source>
        <dbReference type="Proteomes" id="UP001626628"/>
    </source>
</evidence>
<dbReference type="Gene3D" id="2.60.40.10">
    <property type="entry name" value="Immunoglobulins"/>
    <property type="match status" value="1"/>
</dbReference>
<evidence type="ECO:0000313" key="4">
    <source>
        <dbReference type="EMBL" id="WXK80668.1"/>
    </source>
</evidence>
<dbReference type="Gene3D" id="3.40.720.10">
    <property type="entry name" value="Alkaline Phosphatase, subunit A"/>
    <property type="match status" value="1"/>
</dbReference>
<keyword evidence="2" id="KW-0843">Virulence</keyword>
<keyword evidence="5" id="KW-1185">Reference proteome</keyword>
<reference evidence="4 5" key="1">
    <citation type="submission" date="2024-03" db="EMBL/GenBank/DDBJ databases">
        <title>The complete genome of Streptomyces sirii sp.nov.</title>
        <authorList>
            <person name="Zakalyukina Y.V."/>
            <person name="Belik A.R."/>
            <person name="Biryukov M.V."/>
            <person name="Baturina O.A."/>
            <person name="Kabilov M.R."/>
        </authorList>
    </citation>
    <scope>NUCLEOTIDE SEQUENCE [LARGE SCALE GENOMIC DNA]</scope>
    <source>
        <strain evidence="4 5">BP-8</strain>
    </source>
</reference>
<dbReference type="PANTHER" id="PTHR31956:SF1">
    <property type="entry name" value="NON-SPECIFIC PHOSPHOLIPASE C1"/>
    <property type="match status" value="1"/>
</dbReference>
<gene>
    <name evidence="4" type="ORF">WAB15_34270</name>
</gene>